<keyword evidence="2" id="KW-0175">Coiled coil</keyword>
<sequence>MECRFFAFLLFTNTTRLKRIALFIISIGCLPLLLRCSSESRSWTSKAYHNTTAHYNGYYYSREELKKVDDLVWGSLTDDYNRILRLYPALDSAVAKGYDKEIQEAVKMASIAIQRHPNSKWVDDNYILVGRARFYSMDWGNAIQTFKYVNTKSDDIHARHTAIIHLVRTFTEKKEYNNAQAAIDFLQKEEPIMNKANRKALYLEKAYYYQNLEDLDKMVRNLTSAVPLLKKRDRPGRVYFIIGQIYQKLGFEDEAYGFYKKCISTNPAYEVDFYARLYMAQVTEISRSRDVNAARKSFKQLLKDSKNKEFRDKIYYEMGVFELKQKNLKEGIENFNLAVRTGNNKRIDGEAYLRLGEVYYDTLRKFELSAAYYDSAINALSKDYEGYAQIKERQLILAEFVKNLKTIQWQDSLLAMASLDSVQLRGRIDSAYQIRKAAEEKKEKAKKKSNRISIEANDNNVFSTGENENENTSWYFGNSSAMSIGQNEFKRTWGDVPLEDNWRRSNRIAVATANSLPTPTETDTTAQAANQKDLPAADPVAQEYDRVNKEIPRTEEQRKVALKKIEEAYFNLGDIYYFKLQEKDNAVDSYTTLLRRFPGSDHEAEVLYKLYLIFKETDQTKADFFASRLKELYPNSTYTKILLNPNYLVESSLAVEKQKVIYKSAYEAYEQGDFTTSSKYIDEAMALGETSFKPTLDLLRILIVGETENINQYQYELDQFIQKYPMEKITEYAKSLLQTSKDFQQNQEKQKGIQYIKSLEEAHYFVMIYPSAEKLSNAGTSVLEKFNSENFARLQLKTSNLQLSDDYGLILVTDLPQVTDALEFMIKFNQKLPSITELRNHKFNTFVITKDNFDIFYRTKGLDEYLRFFEKNYPAEVQ</sequence>
<dbReference type="InterPro" id="IPR011990">
    <property type="entry name" value="TPR-like_helical_dom_sf"/>
</dbReference>
<protein>
    <recommendedName>
        <fullName evidence="6">Gliding motility protein</fullName>
    </recommendedName>
</protein>
<dbReference type="PROSITE" id="PS50005">
    <property type="entry name" value="TPR"/>
    <property type="match status" value="1"/>
</dbReference>
<feature type="coiled-coil region" evidence="2">
    <location>
        <begin position="428"/>
        <end position="455"/>
    </location>
</feature>
<feature type="compositionally biased region" description="Polar residues" evidence="3">
    <location>
        <begin position="512"/>
        <end position="530"/>
    </location>
</feature>
<name>A0A364YAC3_9BACT</name>
<evidence type="ECO:0000256" key="3">
    <source>
        <dbReference type="SAM" id="MobiDB-lite"/>
    </source>
</evidence>
<proteinExistence type="predicted"/>
<organism evidence="4 5">
    <name type="scientific">Pseudochryseolinea flava</name>
    <dbReference type="NCBI Taxonomy" id="2059302"/>
    <lineage>
        <taxon>Bacteria</taxon>
        <taxon>Pseudomonadati</taxon>
        <taxon>Bacteroidota</taxon>
        <taxon>Cytophagia</taxon>
        <taxon>Cytophagales</taxon>
        <taxon>Fulvivirgaceae</taxon>
        <taxon>Pseudochryseolinea</taxon>
    </lineage>
</organism>
<gene>
    <name evidence="4" type="ORF">DQQ10_04470</name>
</gene>
<dbReference type="OrthoDB" id="1522549at2"/>
<dbReference type="SUPFAM" id="SSF48452">
    <property type="entry name" value="TPR-like"/>
    <property type="match status" value="1"/>
</dbReference>
<evidence type="ECO:0000313" key="5">
    <source>
        <dbReference type="Proteomes" id="UP000251889"/>
    </source>
</evidence>
<evidence type="ECO:0000256" key="2">
    <source>
        <dbReference type="SAM" id="Coils"/>
    </source>
</evidence>
<feature type="region of interest" description="Disordered" evidence="3">
    <location>
        <begin position="511"/>
        <end position="539"/>
    </location>
</feature>
<reference evidence="4 5" key="1">
    <citation type="submission" date="2018-06" db="EMBL/GenBank/DDBJ databases">
        <title>Chryseolinea flavus sp. nov., a member of the phylum Bacteroidetes isolated from soil.</title>
        <authorList>
            <person name="Li Y."/>
            <person name="Wang J."/>
        </authorList>
    </citation>
    <scope>NUCLEOTIDE SEQUENCE [LARGE SCALE GENOMIC DNA]</scope>
    <source>
        <strain evidence="4 5">SDU1-6</strain>
    </source>
</reference>
<dbReference type="SMART" id="SM00028">
    <property type="entry name" value="TPR"/>
    <property type="match status" value="4"/>
</dbReference>
<comment type="caution">
    <text evidence="4">The sequence shown here is derived from an EMBL/GenBank/DDBJ whole genome shotgun (WGS) entry which is preliminary data.</text>
</comment>
<dbReference type="Gene3D" id="1.25.40.10">
    <property type="entry name" value="Tetratricopeptide repeat domain"/>
    <property type="match status" value="4"/>
</dbReference>
<evidence type="ECO:0000313" key="4">
    <source>
        <dbReference type="EMBL" id="RAW03345.1"/>
    </source>
</evidence>
<dbReference type="EMBL" id="QMFY01000001">
    <property type="protein sequence ID" value="RAW03345.1"/>
    <property type="molecule type" value="Genomic_DNA"/>
</dbReference>
<keyword evidence="1" id="KW-0802">TPR repeat</keyword>
<dbReference type="AlphaFoldDB" id="A0A364YAC3"/>
<feature type="repeat" description="TPR" evidence="1">
    <location>
        <begin position="236"/>
        <end position="269"/>
    </location>
</feature>
<dbReference type="InterPro" id="IPR019734">
    <property type="entry name" value="TPR_rpt"/>
</dbReference>
<dbReference type="Proteomes" id="UP000251889">
    <property type="component" value="Unassembled WGS sequence"/>
</dbReference>
<keyword evidence="5" id="KW-1185">Reference proteome</keyword>
<dbReference type="Pfam" id="PF13181">
    <property type="entry name" value="TPR_8"/>
    <property type="match status" value="1"/>
</dbReference>
<dbReference type="SUPFAM" id="SSF81901">
    <property type="entry name" value="HCP-like"/>
    <property type="match status" value="1"/>
</dbReference>
<evidence type="ECO:0000256" key="1">
    <source>
        <dbReference type="PROSITE-ProRule" id="PRU00339"/>
    </source>
</evidence>
<evidence type="ECO:0008006" key="6">
    <source>
        <dbReference type="Google" id="ProtNLM"/>
    </source>
</evidence>
<dbReference type="Pfam" id="PF13174">
    <property type="entry name" value="TPR_6"/>
    <property type="match status" value="1"/>
</dbReference>
<accession>A0A364YAC3</accession>